<dbReference type="AlphaFoldDB" id="A0A1D8D958"/>
<proteinExistence type="predicted"/>
<evidence type="ECO:0000313" key="2">
    <source>
        <dbReference type="EMBL" id="AOS84319.1"/>
    </source>
</evidence>
<evidence type="ECO:0000313" key="3">
    <source>
        <dbReference type="Proteomes" id="UP000095185"/>
    </source>
</evidence>
<evidence type="ECO:0000259" key="1">
    <source>
        <dbReference type="Pfam" id="PF12728"/>
    </source>
</evidence>
<name>A0A1D8D958_CHLLM</name>
<keyword evidence="3" id="KW-1185">Reference proteome</keyword>
<dbReference type="InterPro" id="IPR041657">
    <property type="entry name" value="HTH_17"/>
</dbReference>
<dbReference type="Proteomes" id="UP000095185">
    <property type="component" value="Chromosome"/>
</dbReference>
<sequence>MDTIHTLPTRPARRFLNMESLLEYCRDTFDLPISRVTIYREQRKGNLHPIKRGGRLLFSIAEVDAWLTGDAQAEPDVEG</sequence>
<dbReference type="KEGG" id="clz:BIU88_09370"/>
<dbReference type="RefSeq" id="WP_069810511.1">
    <property type="nucleotide sequence ID" value="NZ_CP017305.1"/>
</dbReference>
<dbReference type="STRING" id="274537.BIU88_09370"/>
<protein>
    <recommendedName>
        <fullName evidence="1">Helix-turn-helix domain-containing protein</fullName>
    </recommendedName>
</protein>
<accession>A0A1D8D958</accession>
<dbReference type="Pfam" id="PF12728">
    <property type="entry name" value="HTH_17"/>
    <property type="match status" value="1"/>
</dbReference>
<dbReference type="OrthoDB" id="26294at2"/>
<organism evidence="2 3">
    <name type="scientific">Chlorobaculum limnaeum</name>
    <dbReference type="NCBI Taxonomy" id="274537"/>
    <lineage>
        <taxon>Bacteria</taxon>
        <taxon>Pseudomonadati</taxon>
        <taxon>Chlorobiota</taxon>
        <taxon>Chlorobiia</taxon>
        <taxon>Chlorobiales</taxon>
        <taxon>Chlorobiaceae</taxon>
        <taxon>Chlorobaculum</taxon>
    </lineage>
</organism>
<reference evidence="2" key="1">
    <citation type="submission" date="2016-09" db="EMBL/GenBank/DDBJ databases">
        <title>Genome sequence of Chlorobaculum limnaeum.</title>
        <authorList>
            <person name="Liu Z."/>
            <person name="Tank M."/>
            <person name="Bryant D.A."/>
        </authorList>
    </citation>
    <scope>NUCLEOTIDE SEQUENCE [LARGE SCALE GENOMIC DNA]</scope>
    <source>
        <strain evidence="2">DSM 1677</strain>
    </source>
</reference>
<dbReference type="EMBL" id="CP017305">
    <property type="protein sequence ID" value="AOS84319.1"/>
    <property type="molecule type" value="Genomic_DNA"/>
</dbReference>
<gene>
    <name evidence="2" type="ORF">BIU88_09370</name>
</gene>
<feature type="domain" description="Helix-turn-helix" evidence="1">
    <location>
        <begin position="31"/>
        <end position="68"/>
    </location>
</feature>